<reference evidence="1" key="1">
    <citation type="submission" date="2022-02" db="EMBL/GenBank/DDBJ databases">
        <authorList>
            <person name="Nazir A."/>
            <person name="Chen Y."/>
            <person name="Liu Y."/>
        </authorList>
    </citation>
    <scope>NUCLEOTIDE SEQUENCE</scope>
</reference>
<name>A0AC61TS31_9CAUD</name>
<protein>
    <submittedName>
        <fullName evidence="1">Uncharacterized protein</fullName>
    </submittedName>
</protein>
<dbReference type="EMBL" id="OM634653">
    <property type="protein sequence ID" value="UNH58503.1"/>
    <property type="molecule type" value="Genomic_DNA"/>
</dbReference>
<organism evidence="1 2">
    <name type="scientific">Bacillus phage vB_BsuS_PJN02</name>
    <dbReference type="NCBI Taxonomy" id="2920374"/>
    <lineage>
        <taxon>Viruses</taxon>
        <taxon>Duplodnaviria</taxon>
        <taxon>Heunggongvirae</taxon>
        <taxon>Uroviricota</taxon>
        <taxon>Caudoviricetes</taxon>
        <taxon>Heleneionescovirinae</taxon>
        <taxon>Zhangjivirus</taxon>
        <taxon>Zhangjivirus PJN02</taxon>
    </lineage>
</organism>
<proteinExistence type="predicted"/>
<evidence type="ECO:0000313" key="2">
    <source>
        <dbReference type="Proteomes" id="UP000829276"/>
    </source>
</evidence>
<evidence type="ECO:0000313" key="1">
    <source>
        <dbReference type="EMBL" id="UNH58503.1"/>
    </source>
</evidence>
<accession>A0AC61TS31</accession>
<sequence length="161" mass="19145">MMSNTIIDVELNEKPFSVDLRGNLATAHKVLEELMIDLSQETQNELDKELQRMDVMIQDILHIIEFMSFNAVEGYKFAKMLQEIRKARRKIKNRMEERRQISNLINAYKSSDFRSKLNSSLKNVEKIKKLHDNRSYRLRQLSDLEPFTKVIEEQKKKMNIV</sequence>
<dbReference type="Proteomes" id="UP000829276">
    <property type="component" value="Segment"/>
</dbReference>
<keyword evidence="2" id="KW-1185">Reference proteome</keyword>